<evidence type="ECO:0000256" key="6">
    <source>
        <dbReference type="SAM" id="Phobius"/>
    </source>
</evidence>
<sequence>MKEKTIQLILLTRVHQWIKNTFIFLPLFFSAQVLDSQKLITTTLCALGFSLIASAVYVFNDLCDINVDKLHPEKKKRPLASGAINRKEGVALIIFLLLAGTSIIAFSGANPWIFTLIGLYLFQNFLYSVSLKHIALLDVTLIAIGFVLRVLIGGVAGDIELSSWIIIMTFLLACFLAISKRYDDVRIMESTSVEVRKNLNGYNLSFVTIAMAILAATVIISYILYTVSPSVTQRLGEESFYTSLFVTLGILRYLQLTIVHEKSESPTKVLLRDTFLQTVILLWVCSFAFILYL</sequence>
<dbReference type="GO" id="GO:0016765">
    <property type="term" value="F:transferase activity, transferring alkyl or aryl (other than methyl) groups"/>
    <property type="evidence" value="ECO:0007669"/>
    <property type="project" value="InterPro"/>
</dbReference>
<evidence type="ECO:0000256" key="5">
    <source>
        <dbReference type="ARBA" id="ARBA00023136"/>
    </source>
</evidence>
<feature type="transmembrane region" description="Helical" evidence="6">
    <location>
        <begin position="39"/>
        <end position="59"/>
    </location>
</feature>
<dbReference type="GO" id="GO:0016757">
    <property type="term" value="F:glycosyltransferase activity"/>
    <property type="evidence" value="ECO:0007669"/>
    <property type="project" value="UniProtKB-KW"/>
</dbReference>
<dbReference type="GO" id="GO:0009247">
    <property type="term" value="P:glycolipid biosynthetic process"/>
    <property type="evidence" value="ECO:0007669"/>
    <property type="project" value="TreeGrafter"/>
</dbReference>
<keyword evidence="8" id="KW-1185">Reference proteome</keyword>
<gene>
    <name evidence="7" type="ORF">FUAX_27980</name>
</gene>
<evidence type="ECO:0000256" key="1">
    <source>
        <dbReference type="ARBA" id="ARBA00004141"/>
    </source>
</evidence>
<dbReference type="KEGG" id="fax:FUAX_27980"/>
<feature type="transmembrane region" description="Helical" evidence="6">
    <location>
        <begin position="134"/>
        <end position="155"/>
    </location>
</feature>
<keyword evidence="7" id="KW-0808">Transferase</keyword>
<dbReference type="InterPro" id="IPR000537">
    <property type="entry name" value="UbiA_prenyltransferase"/>
</dbReference>
<keyword evidence="5 6" id="KW-0472">Membrane</keyword>
<dbReference type="RefSeq" id="WP_338391926.1">
    <property type="nucleotide sequence ID" value="NZ_AP025314.1"/>
</dbReference>
<dbReference type="CDD" id="cd13963">
    <property type="entry name" value="PT_UbiA_2"/>
    <property type="match status" value="1"/>
</dbReference>
<dbReference type="GO" id="GO:0005886">
    <property type="term" value="C:plasma membrane"/>
    <property type="evidence" value="ECO:0007669"/>
    <property type="project" value="TreeGrafter"/>
</dbReference>
<feature type="transmembrane region" description="Helical" evidence="6">
    <location>
        <begin position="161"/>
        <end position="178"/>
    </location>
</feature>
<dbReference type="InterPro" id="IPR044878">
    <property type="entry name" value="UbiA_sf"/>
</dbReference>
<dbReference type="Gene3D" id="1.10.357.140">
    <property type="entry name" value="UbiA prenyltransferase"/>
    <property type="match status" value="1"/>
</dbReference>
<dbReference type="Proteomes" id="UP001348817">
    <property type="component" value="Chromosome"/>
</dbReference>
<feature type="transmembrane region" description="Helical" evidence="6">
    <location>
        <begin position="89"/>
        <end position="122"/>
    </location>
</feature>
<feature type="transmembrane region" description="Helical" evidence="6">
    <location>
        <begin position="270"/>
        <end position="292"/>
    </location>
</feature>
<organism evidence="7 8">
    <name type="scientific">Fulvitalea axinellae</name>
    <dbReference type="NCBI Taxonomy" id="1182444"/>
    <lineage>
        <taxon>Bacteria</taxon>
        <taxon>Pseudomonadati</taxon>
        <taxon>Bacteroidota</taxon>
        <taxon>Cytophagia</taxon>
        <taxon>Cytophagales</taxon>
        <taxon>Persicobacteraceae</taxon>
        <taxon>Fulvitalea</taxon>
    </lineage>
</organism>
<evidence type="ECO:0000256" key="3">
    <source>
        <dbReference type="ARBA" id="ARBA00022692"/>
    </source>
</evidence>
<dbReference type="PANTHER" id="PTHR11048">
    <property type="entry name" value="PRENYLTRANSFERASES"/>
    <property type="match status" value="1"/>
</dbReference>
<evidence type="ECO:0000313" key="7">
    <source>
        <dbReference type="EMBL" id="BDD10366.1"/>
    </source>
</evidence>
<keyword evidence="3 6" id="KW-0812">Transmembrane</keyword>
<dbReference type="AlphaFoldDB" id="A0AAU9CMS7"/>
<dbReference type="Pfam" id="PF01040">
    <property type="entry name" value="UbiA"/>
    <property type="match status" value="1"/>
</dbReference>
<evidence type="ECO:0000256" key="4">
    <source>
        <dbReference type="ARBA" id="ARBA00022989"/>
    </source>
</evidence>
<dbReference type="NCBIfam" id="NF008977">
    <property type="entry name" value="PRK12324.1-2"/>
    <property type="match status" value="1"/>
</dbReference>
<name>A0AAU9CMS7_9BACT</name>
<reference evidence="7 8" key="1">
    <citation type="submission" date="2021-12" db="EMBL/GenBank/DDBJ databases">
        <title>Genome sequencing of bacteria with rrn-lacking chromosome and rrn-plasmid.</title>
        <authorList>
            <person name="Anda M."/>
            <person name="Iwasaki W."/>
        </authorList>
    </citation>
    <scope>NUCLEOTIDE SEQUENCE [LARGE SCALE GENOMIC DNA]</scope>
    <source>
        <strain evidence="7 8">DSM 100852</strain>
    </source>
</reference>
<evidence type="ECO:0000313" key="8">
    <source>
        <dbReference type="Proteomes" id="UP001348817"/>
    </source>
</evidence>
<keyword evidence="7" id="KW-0328">Glycosyltransferase</keyword>
<keyword evidence="2" id="KW-1003">Cell membrane</keyword>
<dbReference type="EMBL" id="AP025314">
    <property type="protein sequence ID" value="BDD10366.1"/>
    <property type="molecule type" value="Genomic_DNA"/>
</dbReference>
<evidence type="ECO:0000256" key="2">
    <source>
        <dbReference type="ARBA" id="ARBA00022475"/>
    </source>
</evidence>
<dbReference type="PANTHER" id="PTHR11048:SF5">
    <property type="entry name" value="DECAPRENYL-PHOSPHATE PHOSPHORIBOSYLTRANSFERASE"/>
    <property type="match status" value="1"/>
</dbReference>
<accession>A0AAU9CMS7</accession>
<dbReference type="InterPro" id="IPR039653">
    <property type="entry name" value="Prenyltransferase"/>
</dbReference>
<comment type="subcellular location">
    <subcellularLocation>
        <location evidence="1">Membrane</location>
        <topology evidence="1">Multi-pass membrane protein</topology>
    </subcellularLocation>
</comment>
<feature type="transmembrane region" description="Helical" evidence="6">
    <location>
        <begin position="199"/>
        <end position="225"/>
    </location>
</feature>
<keyword evidence="4 6" id="KW-1133">Transmembrane helix</keyword>
<protein>
    <submittedName>
        <fullName evidence="7">Decaprenyl-phosphate phosphoribosyltransferase</fullName>
    </submittedName>
</protein>
<proteinExistence type="predicted"/>
<feature type="transmembrane region" description="Helical" evidence="6">
    <location>
        <begin position="240"/>
        <end position="258"/>
    </location>
</feature>